<dbReference type="PANTHER" id="PTHR43652">
    <property type="entry name" value="BASIC AMINO ACID ANTIPORTER YFCC-RELATED"/>
    <property type="match status" value="1"/>
</dbReference>
<evidence type="ECO:0000256" key="6">
    <source>
        <dbReference type="ARBA" id="ARBA00023136"/>
    </source>
</evidence>
<dbReference type="AlphaFoldDB" id="A0A1G7IJZ8"/>
<feature type="transmembrane region" description="Helical" evidence="7">
    <location>
        <begin position="531"/>
        <end position="550"/>
    </location>
</feature>
<evidence type="ECO:0000256" key="1">
    <source>
        <dbReference type="ARBA" id="ARBA00004141"/>
    </source>
</evidence>
<evidence type="ECO:0000256" key="4">
    <source>
        <dbReference type="ARBA" id="ARBA00022737"/>
    </source>
</evidence>
<keyword evidence="4" id="KW-0677">Repeat</keyword>
<feature type="transmembrane region" description="Helical" evidence="7">
    <location>
        <begin position="57"/>
        <end position="79"/>
    </location>
</feature>
<dbReference type="InterPro" id="IPR036721">
    <property type="entry name" value="RCK_C_sf"/>
</dbReference>
<keyword evidence="5 7" id="KW-1133">Transmembrane helix</keyword>
<proteinExistence type="predicted"/>
<evidence type="ECO:0000313" key="9">
    <source>
        <dbReference type="EMBL" id="SDF12866.1"/>
    </source>
</evidence>
<dbReference type="RefSeq" id="WP_091873933.1">
    <property type="nucleotide sequence ID" value="NZ_FNAO01000012.1"/>
</dbReference>
<feature type="transmembrane region" description="Helical" evidence="7">
    <location>
        <begin position="30"/>
        <end position="51"/>
    </location>
</feature>
<dbReference type="Gene3D" id="3.30.70.1450">
    <property type="entry name" value="Regulator of K+ conductance, C-terminal domain"/>
    <property type="match status" value="2"/>
</dbReference>
<dbReference type="PANTHER" id="PTHR43652:SF2">
    <property type="entry name" value="BASIC AMINO ACID ANTIPORTER YFCC-RELATED"/>
    <property type="match status" value="1"/>
</dbReference>
<comment type="subcellular location">
    <subcellularLocation>
        <location evidence="1">Membrane</location>
        <topology evidence="1">Multi-pass membrane protein</topology>
    </subcellularLocation>
</comment>
<dbReference type="GO" id="GO:0008324">
    <property type="term" value="F:monoatomic cation transmembrane transporter activity"/>
    <property type="evidence" value="ECO:0007669"/>
    <property type="project" value="InterPro"/>
</dbReference>
<dbReference type="InterPro" id="IPR006037">
    <property type="entry name" value="RCK_C"/>
</dbReference>
<feature type="transmembrane region" description="Helical" evidence="7">
    <location>
        <begin position="570"/>
        <end position="590"/>
    </location>
</feature>
<feature type="transmembrane region" description="Helical" evidence="7">
    <location>
        <begin position="138"/>
        <end position="163"/>
    </location>
</feature>
<accession>A0A1G7IJZ8</accession>
<feature type="transmembrane region" description="Helical" evidence="7">
    <location>
        <begin position="175"/>
        <end position="196"/>
    </location>
</feature>
<keyword evidence="10" id="KW-1185">Reference proteome</keyword>
<feature type="transmembrane region" description="Helical" evidence="7">
    <location>
        <begin position="6"/>
        <end position="23"/>
    </location>
</feature>
<evidence type="ECO:0000256" key="3">
    <source>
        <dbReference type="ARBA" id="ARBA00022692"/>
    </source>
</evidence>
<feature type="domain" description="RCK C-terminal" evidence="8">
    <location>
        <begin position="208"/>
        <end position="292"/>
    </location>
</feature>
<dbReference type="InterPro" id="IPR051679">
    <property type="entry name" value="DASS-Related_Transporters"/>
</dbReference>
<feature type="transmembrane region" description="Helical" evidence="7">
    <location>
        <begin position="91"/>
        <end position="118"/>
    </location>
</feature>
<evidence type="ECO:0000313" key="10">
    <source>
        <dbReference type="Proteomes" id="UP000199109"/>
    </source>
</evidence>
<feature type="transmembrane region" description="Helical" evidence="7">
    <location>
        <begin position="402"/>
        <end position="435"/>
    </location>
</feature>
<evidence type="ECO:0000259" key="8">
    <source>
        <dbReference type="PROSITE" id="PS51202"/>
    </source>
</evidence>
<evidence type="ECO:0000256" key="7">
    <source>
        <dbReference type="SAM" id="Phobius"/>
    </source>
</evidence>
<keyword evidence="2" id="KW-0813">Transport</keyword>
<dbReference type="Pfam" id="PF03600">
    <property type="entry name" value="CitMHS"/>
    <property type="match status" value="1"/>
</dbReference>
<sequence length="591" mass="64140">MPAELIVAVIILGAVILFSLEIFSIDITALIIMCALMVTGVLTVEEAVSGFSNPATLTVLAMLIISAGIQNTGLINYLGQQSVGTGIKNEIVVMAMTMFLAGTLSAFLNNTAVVAIFLPMTLKIAHHKNINANKLLMALSFGAMLGGSCTVIGSSTNLLVSAISEEHGLGAIKMFELAPVGGILFIVMTIFLVIGIRKTIPERKSEKGDLTGIYRLDNYLAEMIIPENSPFVGKNIEQTRLLQDHDLEILRIIRRENIIYLPENIELLEAGDSLIVKAKARKIIAMGKIPGIEIRTDLAINDEKLITEDVVLVEVIIGPNSLLIKKKINDIDFRKKYKAIPLAVRGKRGVAVEQLDQIALSEGFALLLEIEKDAISELHAGDDFIVLHELPQIKLEKRKAIIATTIVITVILAASLNLTSILVSAWLGCVAMFITRVIRIQYAYSKVSWKIFFLLAGLIPLGTALEKSGTGDLVATFITEHLATYGPAAILSSLFLVTTLLSGFVTNNAVAVLLAPIAITISHQLQIDAKPFLLAVIFGANTSFLTPIGYQTNTLIYGAGQYKFVDFLRTGGLMTLLVWILITVLLPLFYF</sequence>
<dbReference type="EMBL" id="FNAO01000012">
    <property type="protein sequence ID" value="SDF12866.1"/>
    <property type="molecule type" value="Genomic_DNA"/>
</dbReference>
<dbReference type="OrthoDB" id="9765532at2"/>
<feature type="transmembrane region" description="Helical" evidence="7">
    <location>
        <begin position="447"/>
        <end position="465"/>
    </location>
</feature>
<dbReference type="InterPro" id="IPR004680">
    <property type="entry name" value="Cit_transptr-like_dom"/>
</dbReference>
<keyword evidence="6 7" id="KW-0472">Membrane</keyword>
<dbReference type="Pfam" id="PF02080">
    <property type="entry name" value="TrkA_C"/>
    <property type="match status" value="1"/>
</dbReference>
<evidence type="ECO:0000256" key="2">
    <source>
        <dbReference type="ARBA" id="ARBA00022448"/>
    </source>
</evidence>
<dbReference type="GO" id="GO:0005886">
    <property type="term" value="C:plasma membrane"/>
    <property type="evidence" value="ECO:0007669"/>
    <property type="project" value="TreeGrafter"/>
</dbReference>
<dbReference type="PROSITE" id="PS51202">
    <property type="entry name" value="RCK_C"/>
    <property type="match status" value="1"/>
</dbReference>
<keyword evidence="3 7" id="KW-0812">Transmembrane</keyword>
<dbReference type="GO" id="GO:0006813">
    <property type="term" value="P:potassium ion transport"/>
    <property type="evidence" value="ECO:0007669"/>
    <property type="project" value="InterPro"/>
</dbReference>
<dbReference type="Proteomes" id="UP000199109">
    <property type="component" value="Unassembled WGS sequence"/>
</dbReference>
<gene>
    <name evidence="9" type="ORF">SAMN05421636_11255</name>
</gene>
<name>A0A1G7IJZ8_9FLAO</name>
<reference evidence="9 10" key="1">
    <citation type="submission" date="2016-10" db="EMBL/GenBank/DDBJ databases">
        <authorList>
            <person name="de Groot N.N."/>
        </authorList>
    </citation>
    <scope>NUCLEOTIDE SEQUENCE [LARGE SCALE GENOMIC DNA]</scope>
    <source>
        <strain evidence="9 10">DSM 23421</strain>
    </source>
</reference>
<organism evidence="9 10">
    <name type="scientific">Pricia antarctica</name>
    <dbReference type="NCBI Taxonomy" id="641691"/>
    <lineage>
        <taxon>Bacteria</taxon>
        <taxon>Pseudomonadati</taxon>
        <taxon>Bacteroidota</taxon>
        <taxon>Flavobacteriia</taxon>
        <taxon>Flavobacteriales</taxon>
        <taxon>Flavobacteriaceae</taxon>
        <taxon>Pricia</taxon>
    </lineage>
</organism>
<protein>
    <submittedName>
        <fullName evidence="9">TrkA-C domain-containing protein</fullName>
    </submittedName>
</protein>
<dbReference type="SUPFAM" id="SSF116726">
    <property type="entry name" value="TrkA C-terminal domain-like"/>
    <property type="match status" value="2"/>
</dbReference>
<evidence type="ECO:0000256" key="5">
    <source>
        <dbReference type="ARBA" id="ARBA00022989"/>
    </source>
</evidence>